<reference evidence="2 4" key="2">
    <citation type="submission" date="2021-03" db="EMBL/GenBank/DDBJ databases">
        <title>Genomic Encyclopedia of Type Strains, Phase IV (KMG-IV): sequencing the most valuable type-strain genomes for metagenomic binning, comparative biology and taxonomic classification.</title>
        <authorList>
            <person name="Goeker M."/>
        </authorList>
    </citation>
    <scope>NUCLEOTIDE SEQUENCE [LARGE SCALE GENOMIC DNA]</scope>
    <source>
        <strain evidence="2 4">DSM 40499</strain>
    </source>
</reference>
<accession>A0A1B1AUM7</accession>
<evidence type="ECO:0000313" key="3">
    <source>
        <dbReference type="Proteomes" id="UP000092659"/>
    </source>
</evidence>
<proteinExistence type="predicted"/>
<evidence type="ECO:0000313" key="4">
    <source>
        <dbReference type="Proteomes" id="UP001519309"/>
    </source>
</evidence>
<name>A0A1B1AUM7_9ACTN</name>
<keyword evidence="4" id="KW-1185">Reference proteome</keyword>
<gene>
    <name evidence="1" type="ORF">AVL59_12085</name>
    <name evidence="2" type="ORF">J2Z21_001015</name>
</gene>
<evidence type="ECO:0000313" key="1">
    <source>
        <dbReference type="EMBL" id="ANP50257.1"/>
    </source>
</evidence>
<dbReference type="KEGG" id="sgs:AVL59_12085"/>
<reference evidence="1 3" key="1">
    <citation type="submission" date="2016-06" db="EMBL/GenBank/DDBJ databases">
        <title>Complete genome sequence of Streptomyces griseochromogenes ATCC 14511, the Blasticidin S producer.</title>
        <authorList>
            <person name="Wu L."/>
        </authorList>
    </citation>
    <scope>NUCLEOTIDE SEQUENCE [LARGE SCALE GENOMIC DNA]</scope>
    <source>
        <strain evidence="1 3">ATCC 14511</strain>
    </source>
</reference>
<protein>
    <submittedName>
        <fullName evidence="1">Uncharacterized protein</fullName>
    </submittedName>
</protein>
<dbReference type="EMBL" id="CP016279">
    <property type="protein sequence ID" value="ANP50257.1"/>
    <property type="molecule type" value="Genomic_DNA"/>
</dbReference>
<dbReference type="STRING" id="68214.AVL59_12085"/>
<sequence length="222" mass="25206">MPLVLAPPTAKGRKGRSTWIDYDDLARVHDYIGWERAAAAEGSWWRPRDPLFVEAPTHDGALINGTRRRWHSLTPAERLRLVAPGGGSALLAVQAGGKPFVDWATVLRRTAQRIRDRFVPSFPHVHPHATRHTIECRRAPSAWRLVAVTEKLIWDQWAQRVYLTWLARDIRYAQVALLEIRTRAGQTPPDPLVWIPLETFLMFSAKVSKMLKPVGLDRPGGH</sequence>
<dbReference type="AlphaFoldDB" id="A0A1B1AUM7"/>
<dbReference type="RefSeq" id="WP_067302667.1">
    <property type="nucleotide sequence ID" value="NZ_CP016279.1"/>
</dbReference>
<organism evidence="1 3">
    <name type="scientific">Streptomyces griseochromogenes</name>
    <dbReference type="NCBI Taxonomy" id="68214"/>
    <lineage>
        <taxon>Bacteria</taxon>
        <taxon>Bacillati</taxon>
        <taxon>Actinomycetota</taxon>
        <taxon>Actinomycetes</taxon>
        <taxon>Kitasatosporales</taxon>
        <taxon>Streptomycetaceae</taxon>
        <taxon>Streptomyces</taxon>
    </lineage>
</organism>
<dbReference type="Proteomes" id="UP001519309">
    <property type="component" value="Unassembled WGS sequence"/>
</dbReference>
<dbReference type="Proteomes" id="UP000092659">
    <property type="component" value="Chromosome"/>
</dbReference>
<dbReference type="EMBL" id="JAGGLP010000002">
    <property type="protein sequence ID" value="MBP2048091.1"/>
    <property type="molecule type" value="Genomic_DNA"/>
</dbReference>
<evidence type="ECO:0000313" key="2">
    <source>
        <dbReference type="EMBL" id="MBP2048091.1"/>
    </source>
</evidence>